<dbReference type="Pfam" id="PF07519">
    <property type="entry name" value="Tannase"/>
    <property type="match status" value="1"/>
</dbReference>
<name>A0A5N6TY10_ASPAV</name>
<dbReference type="SUPFAM" id="SSF53474">
    <property type="entry name" value="alpha/beta-Hydrolases"/>
    <property type="match status" value="1"/>
</dbReference>
<evidence type="ECO:0000256" key="4">
    <source>
        <dbReference type="ARBA" id="ARBA00022729"/>
    </source>
</evidence>
<evidence type="ECO:0000256" key="8">
    <source>
        <dbReference type="RuleBase" id="RU361238"/>
    </source>
</evidence>
<keyword evidence="3" id="KW-0479">Metal-binding</keyword>
<protein>
    <recommendedName>
        <fullName evidence="8">Carboxylic ester hydrolase</fullName>
        <ecNumber evidence="8">3.1.1.-</ecNumber>
    </recommendedName>
</protein>
<reference evidence="9 10" key="1">
    <citation type="submission" date="2019-04" db="EMBL/GenBank/DDBJ databases">
        <title>Friends and foes A comparative genomics study of 23 Aspergillus species from section Flavi.</title>
        <authorList>
            <consortium name="DOE Joint Genome Institute"/>
            <person name="Kjaerbolling I."/>
            <person name="Vesth T."/>
            <person name="Frisvad J.C."/>
            <person name="Nybo J.L."/>
            <person name="Theobald S."/>
            <person name="Kildgaard S."/>
            <person name="Isbrandt T."/>
            <person name="Kuo A."/>
            <person name="Sato A."/>
            <person name="Lyhne E.K."/>
            <person name="Kogle M.E."/>
            <person name="Wiebenga A."/>
            <person name="Kun R.S."/>
            <person name="Lubbers R.J."/>
            <person name="Makela M.R."/>
            <person name="Barry K."/>
            <person name="Chovatia M."/>
            <person name="Clum A."/>
            <person name="Daum C."/>
            <person name="Haridas S."/>
            <person name="He G."/>
            <person name="LaButti K."/>
            <person name="Lipzen A."/>
            <person name="Mondo S."/>
            <person name="Riley R."/>
            <person name="Salamov A."/>
            <person name="Simmons B.A."/>
            <person name="Magnuson J.K."/>
            <person name="Henrissat B."/>
            <person name="Mortensen U.H."/>
            <person name="Larsen T.O."/>
            <person name="Devries R.P."/>
            <person name="Grigoriev I.V."/>
            <person name="Machida M."/>
            <person name="Baker S.E."/>
            <person name="Andersen M.R."/>
        </authorList>
    </citation>
    <scope>NUCLEOTIDE SEQUENCE [LARGE SCALE GENOMIC DNA]</scope>
    <source>
        <strain evidence="9 10">IBT 18842</strain>
    </source>
</reference>
<dbReference type="GO" id="GO:0046872">
    <property type="term" value="F:metal ion binding"/>
    <property type="evidence" value="ECO:0007669"/>
    <property type="project" value="UniProtKB-KW"/>
</dbReference>
<dbReference type="AlphaFoldDB" id="A0A5N6TY10"/>
<comment type="similarity">
    <text evidence="1 8">Belongs to the tannase family.</text>
</comment>
<evidence type="ECO:0000256" key="5">
    <source>
        <dbReference type="ARBA" id="ARBA00022801"/>
    </source>
</evidence>
<organism evidence="9 10">
    <name type="scientific">Aspergillus avenaceus</name>
    <dbReference type="NCBI Taxonomy" id="36643"/>
    <lineage>
        <taxon>Eukaryota</taxon>
        <taxon>Fungi</taxon>
        <taxon>Dikarya</taxon>
        <taxon>Ascomycota</taxon>
        <taxon>Pezizomycotina</taxon>
        <taxon>Eurotiomycetes</taxon>
        <taxon>Eurotiomycetidae</taxon>
        <taxon>Eurotiales</taxon>
        <taxon>Aspergillaceae</taxon>
        <taxon>Aspergillus</taxon>
        <taxon>Aspergillus subgen. Circumdati</taxon>
    </lineage>
</organism>
<keyword evidence="10" id="KW-1185">Reference proteome</keyword>
<keyword evidence="4" id="KW-0732">Signal</keyword>
<proteinExistence type="inferred from homology"/>
<dbReference type="PANTHER" id="PTHR33938:SF13">
    <property type="entry name" value="CARBOXYLIC ESTER HYDROLASE"/>
    <property type="match status" value="1"/>
</dbReference>
<gene>
    <name evidence="9" type="ORF">BDV25DRAFT_171668</name>
</gene>
<dbReference type="EC" id="3.1.1.-" evidence="8"/>
<accession>A0A5N6TY10</accession>
<dbReference type="EMBL" id="ML742077">
    <property type="protein sequence ID" value="KAE8151134.1"/>
    <property type="molecule type" value="Genomic_DNA"/>
</dbReference>
<sequence>MTYPVIPISTCTEASIALPALPGAEILSLSAQPVLNYTQVASEEYNYNHPTVKAENVDFCNVTVTYTHPGQEDVLGVETWLPLRTWNGRIQSVGGGGWIAGRFFLSYQAMTGAVADGYVTSSIDSGLRNVDLYSLQNFGSVALHDQSVLVKALTEQFYGQKHEYAYWSGCSQGGRQGLMLAQRYPDAYDGIAAAAPAIYWPELFASSVWAQVLMNDRQDFPQGCEFEYIRAAVIAACDPLDGIVDGIVADEASCKFDPSTLVGQQFNCTDTGKTTVLSDTSAMIAAATWAGPRSPRGEFLWYGPNLDARLSGDASRGAQTSDQGYAQTICQNGTCTGSPVGFGDKWIPLFIQKNSSKSWQDITPSDLPGLFKRGVQEFTSIIGTTDADLSEFRAVGGKMITYHGTADGLIPFKQMVHYYREVLRNDPQAPDFYRFFQVPGLGHCAGGNGGQPTATWDALVAWVENGTAPDSMPIEVTNLQGEKEGRLLYPYPQRPP</sequence>
<keyword evidence="2" id="KW-0719">Serine esterase</keyword>
<evidence type="ECO:0000313" key="9">
    <source>
        <dbReference type="EMBL" id="KAE8151134.1"/>
    </source>
</evidence>
<dbReference type="Proteomes" id="UP000325780">
    <property type="component" value="Unassembled WGS sequence"/>
</dbReference>
<dbReference type="Gene3D" id="3.40.50.1820">
    <property type="entry name" value="alpha/beta hydrolase"/>
    <property type="match status" value="1"/>
</dbReference>
<dbReference type="OrthoDB" id="3039123at2759"/>
<evidence type="ECO:0000313" key="10">
    <source>
        <dbReference type="Proteomes" id="UP000325780"/>
    </source>
</evidence>
<evidence type="ECO:0000256" key="3">
    <source>
        <dbReference type="ARBA" id="ARBA00022723"/>
    </source>
</evidence>
<keyword evidence="6" id="KW-0106">Calcium</keyword>
<evidence type="ECO:0000256" key="1">
    <source>
        <dbReference type="ARBA" id="ARBA00006249"/>
    </source>
</evidence>
<keyword evidence="7" id="KW-1015">Disulfide bond</keyword>
<dbReference type="PANTHER" id="PTHR33938">
    <property type="entry name" value="FERULOYL ESTERASE B-RELATED"/>
    <property type="match status" value="1"/>
</dbReference>
<dbReference type="GO" id="GO:0030600">
    <property type="term" value="F:feruloyl esterase activity"/>
    <property type="evidence" value="ECO:0007669"/>
    <property type="project" value="UniProtKB-ARBA"/>
</dbReference>
<dbReference type="InterPro" id="IPR011118">
    <property type="entry name" value="Tannase/feruloyl_esterase"/>
</dbReference>
<keyword evidence="5 8" id="KW-0378">Hydrolase</keyword>
<evidence type="ECO:0000256" key="6">
    <source>
        <dbReference type="ARBA" id="ARBA00022837"/>
    </source>
</evidence>
<evidence type="ECO:0000256" key="7">
    <source>
        <dbReference type="ARBA" id="ARBA00023157"/>
    </source>
</evidence>
<evidence type="ECO:0000256" key="2">
    <source>
        <dbReference type="ARBA" id="ARBA00022487"/>
    </source>
</evidence>
<dbReference type="InterPro" id="IPR029058">
    <property type="entry name" value="AB_hydrolase_fold"/>
</dbReference>